<dbReference type="GO" id="GO:0003824">
    <property type="term" value="F:catalytic activity"/>
    <property type="evidence" value="ECO:0007669"/>
    <property type="project" value="InterPro"/>
</dbReference>
<dbReference type="Pfam" id="PF00501">
    <property type="entry name" value="AMP-binding"/>
    <property type="match status" value="1"/>
</dbReference>
<feature type="domain" description="Carrier" evidence="5">
    <location>
        <begin position="1002"/>
        <end position="1077"/>
    </location>
</feature>
<dbReference type="InterPro" id="IPR000873">
    <property type="entry name" value="AMP-dep_synth/lig_dom"/>
</dbReference>
<name>A0A1I1B5U7_9CLOT</name>
<dbReference type="Gene3D" id="3.30.300.30">
    <property type="match status" value="1"/>
</dbReference>
<dbReference type="InterPro" id="IPR025110">
    <property type="entry name" value="AMP-bd_C"/>
</dbReference>
<dbReference type="PROSITE" id="PS00455">
    <property type="entry name" value="AMP_BINDING"/>
    <property type="match status" value="1"/>
</dbReference>
<proteinExistence type="predicted"/>
<comment type="cofactor">
    <cofactor evidence="1">
        <name>pantetheine 4'-phosphate</name>
        <dbReference type="ChEBI" id="CHEBI:47942"/>
    </cofactor>
</comment>
<dbReference type="STRING" id="84698.SAMN04488528_10664"/>
<dbReference type="Gene3D" id="1.10.1200.10">
    <property type="entry name" value="ACP-like"/>
    <property type="match status" value="1"/>
</dbReference>
<dbReference type="GO" id="GO:0005737">
    <property type="term" value="C:cytoplasm"/>
    <property type="evidence" value="ECO:0007669"/>
    <property type="project" value="TreeGrafter"/>
</dbReference>
<protein>
    <submittedName>
        <fullName evidence="6">Amino acid adenylation domain-containing protein</fullName>
    </submittedName>
</protein>
<evidence type="ECO:0000313" key="6">
    <source>
        <dbReference type="EMBL" id="SFB45437.1"/>
    </source>
</evidence>
<dbReference type="Pfam" id="PF00550">
    <property type="entry name" value="PP-binding"/>
    <property type="match status" value="1"/>
</dbReference>
<dbReference type="FunFam" id="1.10.1200.10:FF:000005">
    <property type="entry name" value="Nonribosomal peptide synthetase 1"/>
    <property type="match status" value="1"/>
</dbReference>
<dbReference type="PANTHER" id="PTHR45527">
    <property type="entry name" value="NONRIBOSOMAL PEPTIDE SYNTHETASE"/>
    <property type="match status" value="1"/>
</dbReference>
<dbReference type="GO" id="GO:0031177">
    <property type="term" value="F:phosphopantetheine binding"/>
    <property type="evidence" value="ECO:0007669"/>
    <property type="project" value="TreeGrafter"/>
</dbReference>
<dbReference type="PROSITE" id="PS00012">
    <property type="entry name" value="PHOSPHOPANTETHEINE"/>
    <property type="match status" value="1"/>
</dbReference>
<organism evidence="6 7">
    <name type="scientific">Clostridium frigidicarnis</name>
    <dbReference type="NCBI Taxonomy" id="84698"/>
    <lineage>
        <taxon>Bacteria</taxon>
        <taxon>Bacillati</taxon>
        <taxon>Bacillota</taxon>
        <taxon>Clostridia</taxon>
        <taxon>Eubacteriales</taxon>
        <taxon>Clostridiaceae</taxon>
        <taxon>Clostridium</taxon>
    </lineage>
</organism>
<evidence type="ECO:0000256" key="3">
    <source>
        <dbReference type="ARBA" id="ARBA00022553"/>
    </source>
</evidence>
<dbReference type="SUPFAM" id="SSF52777">
    <property type="entry name" value="CoA-dependent acyltransferases"/>
    <property type="match status" value="2"/>
</dbReference>
<evidence type="ECO:0000256" key="2">
    <source>
        <dbReference type="ARBA" id="ARBA00022450"/>
    </source>
</evidence>
<dbReference type="Proteomes" id="UP000198619">
    <property type="component" value="Unassembled WGS sequence"/>
</dbReference>
<dbReference type="EMBL" id="FOKI01000066">
    <property type="protein sequence ID" value="SFB45437.1"/>
    <property type="molecule type" value="Genomic_DNA"/>
</dbReference>
<dbReference type="InterPro" id="IPR042099">
    <property type="entry name" value="ANL_N_sf"/>
</dbReference>
<dbReference type="GO" id="GO:0043041">
    <property type="term" value="P:amino acid activation for nonribosomal peptide biosynthetic process"/>
    <property type="evidence" value="ECO:0007669"/>
    <property type="project" value="TreeGrafter"/>
</dbReference>
<keyword evidence="7" id="KW-1185">Reference proteome</keyword>
<evidence type="ECO:0000256" key="1">
    <source>
        <dbReference type="ARBA" id="ARBA00001957"/>
    </source>
</evidence>
<dbReference type="PIRSF" id="PIRSF001617">
    <property type="entry name" value="Alpha-AR"/>
    <property type="match status" value="1"/>
</dbReference>
<dbReference type="Gene3D" id="3.30.559.10">
    <property type="entry name" value="Chloramphenicol acetyltransferase-like domain"/>
    <property type="match status" value="1"/>
</dbReference>
<dbReference type="SUPFAM" id="SSF47336">
    <property type="entry name" value="ACP-like"/>
    <property type="match status" value="1"/>
</dbReference>
<dbReference type="GO" id="GO:0017000">
    <property type="term" value="P:antibiotic biosynthetic process"/>
    <property type="evidence" value="ECO:0007669"/>
    <property type="project" value="UniProtKB-KW"/>
</dbReference>
<dbReference type="GO" id="GO:0044550">
    <property type="term" value="P:secondary metabolite biosynthetic process"/>
    <property type="evidence" value="ECO:0007669"/>
    <property type="project" value="TreeGrafter"/>
</dbReference>
<dbReference type="PANTHER" id="PTHR45527:SF1">
    <property type="entry name" value="FATTY ACID SYNTHASE"/>
    <property type="match status" value="1"/>
</dbReference>
<dbReference type="GO" id="GO:0008610">
    <property type="term" value="P:lipid biosynthetic process"/>
    <property type="evidence" value="ECO:0007669"/>
    <property type="project" value="UniProtKB-ARBA"/>
</dbReference>
<dbReference type="InterPro" id="IPR045851">
    <property type="entry name" value="AMP-bd_C_sf"/>
</dbReference>
<sequence>MVDNSMKLDRKNVENISPLTNIQEGILFHYLMNKEKNEYFEQLSVDLYGNVDIEVFQKAWLKVVETNEMLRTLFRWENIEHPIQIVLKHYDLQIQLYDFINSENKEKELVEIKDRDRKLGFDLRTVSFRIMLCRIEEEKYEMIISSHHILYDGWSTGILLKEFDEMYSCIQNGKEPSVLKKTKFAEFIKWNRLCDDSSMKKFWVNYLKSYEFLEKMPVKQLSSECAEIYSNSKLKLDLDMYKNIKSFINLNQLTLAALIYSAWGILLQRYQNCDDVIFATVVSGRNCPVSNLENVVGLFINTLVTRVKTEESESIIELCKKINLNIKEKVEYEKTPLINLKKYLEIKNDAELFESIVVIDNYPMNMLSGSGVFNYGDFIMNETSNYDLTLGVMDHEGIELSLTYNTSKYSREMIEAMLCHLSNIIEDIITNLMKKVEDIDMLSPQEKDVILSDKYLDNIEFQPSTLVKLFEEQVNENYNTLALISDTGEKVSYGRLNEVANMVADSLINAGLVNGEPVAIIMEDVFMVIVSMLGVIKAGGVFTYIDTEYPKERILTILNEVLPSKILIDKNFKKANEDILESYSRENKCDIFMVSDEKVDERGYRYICIKDDAVSSSNPNIYIDPDSPAYIVYTSGSTGQPKGIVQSHKSFCQFLQWQSRQFNITRGECFFQWASITYDASYCEIFGSLCFGASLLITERSKKYDPLQLVKILEENNVTILQVVPSYFRQIIEVIEEEKKLGHLYSLDKLKNILFSGEKLLSELIWRWKEIYQSKHKITNLYGPTETVLATFYPLSDIVNRETPVYVGKVIDGRRILILDKNMRLCPINVPGEIYIQSEYLTLGYFKNPVETKKRFLKDPILPHTGPDVYRTGDIGMLLPDGNIQVLGRIDNQIKLNGMRVEIDEIERVLNSHETVLESAVVLNNIRNTQQMQLIAYIVPKKEIKVTELRDYFRRFLPRNMVPQKYVLMEKLPRTHSNKINKKELIQTKDVKFLQINEEKILPESETEKEIYLIWRELLAIDEIGVDENFFDIGGDSLLSMQLTNRLRSKFQQNITLKDFFKNQTIRGLANILNNNNNQEDIQEKIAQNLKKVMNLSEDEANEYLKKVKKNKV</sequence>
<evidence type="ECO:0000259" key="5">
    <source>
        <dbReference type="PROSITE" id="PS50075"/>
    </source>
</evidence>
<accession>A0A1I1B5U7</accession>
<dbReference type="Gene3D" id="3.40.50.12780">
    <property type="entry name" value="N-terminal domain of ligase-like"/>
    <property type="match status" value="1"/>
</dbReference>
<reference evidence="6 7" key="1">
    <citation type="submission" date="2016-10" db="EMBL/GenBank/DDBJ databases">
        <authorList>
            <person name="de Groot N.N."/>
        </authorList>
    </citation>
    <scope>NUCLEOTIDE SEQUENCE [LARGE SCALE GENOMIC DNA]</scope>
    <source>
        <strain evidence="6 7">DSM 12271</strain>
    </source>
</reference>
<keyword evidence="4" id="KW-0045">Antibiotic biosynthesis</keyword>
<dbReference type="InterPro" id="IPR023213">
    <property type="entry name" value="CAT-like_dom_sf"/>
</dbReference>
<dbReference type="InterPro" id="IPR009081">
    <property type="entry name" value="PP-bd_ACP"/>
</dbReference>
<dbReference type="PROSITE" id="PS50075">
    <property type="entry name" value="CARRIER"/>
    <property type="match status" value="1"/>
</dbReference>
<keyword evidence="2" id="KW-0596">Phosphopantetheine</keyword>
<dbReference type="InterPro" id="IPR001242">
    <property type="entry name" value="Condensation_dom"/>
</dbReference>
<dbReference type="InterPro" id="IPR010071">
    <property type="entry name" value="AA_adenyl_dom"/>
</dbReference>
<dbReference type="InterPro" id="IPR006162">
    <property type="entry name" value="Ppantetheine_attach_site"/>
</dbReference>
<dbReference type="AlphaFoldDB" id="A0A1I1B5U7"/>
<keyword evidence="3" id="KW-0597">Phosphoprotein</keyword>
<dbReference type="OrthoDB" id="9778383at2"/>
<dbReference type="Pfam" id="PF13193">
    <property type="entry name" value="AMP-binding_C"/>
    <property type="match status" value="1"/>
</dbReference>
<dbReference type="Gene3D" id="3.30.559.30">
    <property type="entry name" value="Nonribosomal peptide synthetase, condensation domain"/>
    <property type="match status" value="1"/>
</dbReference>
<gene>
    <name evidence="6" type="ORF">SAMN04488528_10664</name>
</gene>
<dbReference type="CDD" id="cd05930">
    <property type="entry name" value="A_NRPS"/>
    <property type="match status" value="1"/>
</dbReference>
<dbReference type="Pfam" id="PF00668">
    <property type="entry name" value="Condensation"/>
    <property type="match status" value="1"/>
</dbReference>
<dbReference type="InterPro" id="IPR036736">
    <property type="entry name" value="ACP-like_sf"/>
</dbReference>
<dbReference type="InterPro" id="IPR020845">
    <property type="entry name" value="AMP-binding_CS"/>
</dbReference>
<dbReference type="NCBIfam" id="TIGR01733">
    <property type="entry name" value="AA-adenyl-dom"/>
    <property type="match status" value="1"/>
</dbReference>
<evidence type="ECO:0000256" key="4">
    <source>
        <dbReference type="ARBA" id="ARBA00023194"/>
    </source>
</evidence>
<dbReference type="SUPFAM" id="SSF56801">
    <property type="entry name" value="Acetyl-CoA synthetase-like"/>
    <property type="match status" value="1"/>
</dbReference>
<evidence type="ECO:0000313" key="7">
    <source>
        <dbReference type="Proteomes" id="UP000198619"/>
    </source>
</evidence>